<dbReference type="KEGG" id="char:116224199"/>
<dbReference type="OrthoDB" id="6430388at2759"/>
<dbReference type="AlphaFoldDB" id="A0A6P8GWT5"/>
<feature type="region of interest" description="Disordered" evidence="1">
    <location>
        <begin position="32"/>
        <end position="113"/>
    </location>
</feature>
<reference evidence="3" key="1">
    <citation type="submission" date="2025-08" db="UniProtKB">
        <authorList>
            <consortium name="RefSeq"/>
        </authorList>
    </citation>
    <scope>IDENTIFICATION</scope>
</reference>
<name>A0A6P8GWT5_CLUHA</name>
<accession>A0A6P8GWT5</accession>
<protein>
    <submittedName>
        <fullName evidence="3">Uncharacterized protein LOC116224199</fullName>
    </submittedName>
</protein>
<dbReference type="Proteomes" id="UP000515152">
    <property type="component" value="Chromosome 16"/>
</dbReference>
<feature type="region of interest" description="Disordered" evidence="1">
    <location>
        <begin position="157"/>
        <end position="177"/>
    </location>
</feature>
<evidence type="ECO:0000313" key="3">
    <source>
        <dbReference type="RefSeq" id="XP_031439240.1"/>
    </source>
</evidence>
<organism evidence="2 3">
    <name type="scientific">Clupea harengus</name>
    <name type="common">Atlantic herring</name>
    <dbReference type="NCBI Taxonomy" id="7950"/>
    <lineage>
        <taxon>Eukaryota</taxon>
        <taxon>Metazoa</taxon>
        <taxon>Chordata</taxon>
        <taxon>Craniata</taxon>
        <taxon>Vertebrata</taxon>
        <taxon>Euteleostomi</taxon>
        <taxon>Actinopterygii</taxon>
        <taxon>Neopterygii</taxon>
        <taxon>Teleostei</taxon>
        <taxon>Clupei</taxon>
        <taxon>Clupeiformes</taxon>
        <taxon>Clupeoidei</taxon>
        <taxon>Clupeidae</taxon>
        <taxon>Clupea</taxon>
    </lineage>
</organism>
<evidence type="ECO:0000313" key="2">
    <source>
        <dbReference type="Proteomes" id="UP000515152"/>
    </source>
</evidence>
<dbReference type="RefSeq" id="XP_031439240.1">
    <property type="nucleotide sequence ID" value="XM_031583380.2"/>
</dbReference>
<keyword evidence="2" id="KW-1185">Reference proteome</keyword>
<proteinExistence type="predicted"/>
<gene>
    <name evidence="3" type="primary">LOC116224199</name>
</gene>
<evidence type="ECO:0000256" key="1">
    <source>
        <dbReference type="SAM" id="MobiDB-lite"/>
    </source>
</evidence>
<dbReference type="GeneID" id="116224199"/>
<sequence length="261" mass="28803">MGTQTTAIPHPTLSAASTQCCLPLDIRNTATETEHHQDPTSPPHTPAVPSHSTREQREHENEYEEGLQGCQGSAVTLAETHTHAHTHTQERNTPLQARGGAHTPTPELIRFGPVPAVPPLRTWAQHRPMWQACVDMDHPLTPILGGGPLFQQAKEVRREQPSVLGAEEDRQEGDGRVAEEREKGALCENLALSANAVSEATARARAREAEEVTAGERGVKNISEAETLQEIADILLMMKCRKKESVRENQQQREKNKKDTQ</sequence>